<dbReference type="RefSeq" id="WP_182614246.1">
    <property type="nucleotide sequence ID" value="NZ_BAAATF010000002.1"/>
</dbReference>
<sequence length="224" mass="25264">MSRLSGHTWRTTIRTTTLDGRSYRVVRPSKPVSTASLHENALGPQLSVHQDAARDLVAAWWLAARSPHSLIHLPLRTSGHVDGETGARPLDLVLLHHSLGFRPADWKTIRARTGTGGSAHTVELPEQLFPTLTREHYDAAHHREHLDDLHWTIAADTLFVTGSRAAFELDGPQLRDLVEKSPAFLATRPDGHRCAELSLGTWRFQRRNRNPFTYLHVQLCETHR</sequence>
<comment type="caution">
    <text evidence="1">The sequence shown here is derived from an EMBL/GenBank/DDBJ whole genome shotgun (WGS) entry which is preliminary data.</text>
</comment>
<dbReference type="EMBL" id="JACGWV010000001">
    <property type="protein sequence ID" value="MBA8806534.1"/>
    <property type="molecule type" value="Genomic_DNA"/>
</dbReference>
<protein>
    <submittedName>
        <fullName evidence="1">Uncharacterized protein</fullName>
    </submittedName>
</protein>
<accession>A0A7W3PCJ5</accession>
<organism evidence="1 2">
    <name type="scientific">Promicromonospora sukumoe</name>
    <dbReference type="NCBI Taxonomy" id="88382"/>
    <lineage>
        <taxon>Bacteria</taxon>
        <taxon>Bacillati</taxon>
        <taxon>Actinomycetota</taxon>
        <taxon>Actinomycetes</taxon>
        <taxon>Micrococcales</taxon>
        <taxon>Promicromonosporaceae</taxon>
        <taxon>Promicromonospora</taxon>
    </lineage>
</organism>
<evidence type="ECO:0000313" key="2">
    <source>
        <dbReference type="Proteomes" id="UP000540568"/>
    </source>
</evidence>
<evidence type="ECO:0000313" key="1">
    <source>
        <dbReference type="EMBL" id="MBA8806534.1"/>
    </source>
</evidence>
<keyword evidence="2" id="KW-1185">Reference proteome</keyword>
<gene>
    <name evidence="1" type="ORF">FHX71_000476</name>
</gene>
<reference evidence="1 2" key="1">
    <citation type="submission" date="2020-07" db="EMBL/GenBank/DDBJ databases">
        <title>Sequencing the genomes of 1000 actinobacteria strains.</title>
        <authorList>
            <person name="Klenk H.-P."/>
        </authorList>
    </citation>
    <scope>NUCLEOTIDE SEQUENCE [LARGE SCALE GENOMIC DNA]</scope>
    <source>
        <strain evidence="1 2">DSM 44121</strain>
    </source>
</reference>
<name>A0A7W3PCJ5_9MICO</name>
<dbReference type="AlphaFoldDB" id="A0A7W3PCJ5"/>
<proteinExistence type="predicted"/>
<dbReference type="Proteomes" id="UP000540568">
    <property type="component" value="Unassembled WGS sequence"/>
</dbReference>